<name>A0A645GTH1_9ZZZZ</name>
<dbReference type="Pfam" id="PF14579">
    <property type="entry name" value="HHH_6"/>
    <property type="match status" value="1"/>
</dbReference>
<dbReference type="GO" id="GO:0006260">
    <property type="term" value="P:DNA replication"/>
    <property type="evidence" value="ECO:0007669"/>
    <property type="project" value="InterPro"/>
</dbReference>
<dbReference type="Gene3D" id="1.10.150.870">
    <property type="match status" value="1"/>
</dbReference>
<reference evidence="2" key="1">
    <citation type="submission" date="2019-08" db="EMBL/GenBank/DDBJ databases">
        <authorList>
            <person name="Kucharzyk K."/>
            <person name="Murdoch R.W."/>
            <person name="Higgins S."/>
            <person name="Loffler F."/>
        </authorList>
    </citation>
    <scope>NUCLEOTIDE SEQUENCE</scope>
</reference>
<proteinExistence type="predicted"/>
<dbReference type="EC" id="2.7.7.7" evidence="2"/>
<sequence length="156" mass="17232">MHRPAEYYAAYFTVRSDDFDAEPVMQGKSAVKRKLDEIRLKGKEASAKEQSQAETLHIVYEAMARGIEFLPIHLYKSHAYQFLMEDGRIRLPFSSVKGLGGAAAQGLMDARNAGEFISCDDLQARSGISKTVVESLRQLGALGELPSTSQMTLFGL</sequence>
<evidence type="ECO:0000259" key="1">
    <source>
        <dbReference type="Pfam" id="PF14579"/>
    </source>
</evidence>
<keyword evidence="2" id="KW-0808">Transferase</keyword>
<dbReference type="InterPro" id="IPR029460">
    <property type="entry name" value="DNAPol_HHH"/>
</dbReference>
<dbReference type="EMBL" id="VSSQ01080272">
    <property type="protein sequence ID" value="MPN29526.1"/>
    <property type="molecule type" value="Genomic_DNA"/>
</dbReference>
<organism evidence="2">
    <name type="scientific">bioreactor metagenome</name>
    <dbReference type="NCBI Taxonomy" id="1076179"/>
    <lineage>
        <taxon>unclassified sequences</taxon>
        <taxon>metagenomes</taxon>
        <taxon>ecological metagenomes</taxon>
    </lineage>
</organism>
<feature type="domain" description="DNA polymerase helix-hairpin-helix motif" evidence="1">
    <location>
        <begin position="66"/>
        <end position="146"/>
    </location>
</feature>
<protein>
    <submittedName>
        <fullName evidence="2">DNA polymerase III PolC-type</fullName>
        <ecNumber evidence="2">2.7.7.7</ecNumber>
    </submittedName>
</protein>
<gene>
    <name evidence="2" type="primary">polC_70</name>
    <name evidence="2" type="ORF">SDC9_176979</name>
</gene>
<dbReference type="AlphaFoldDB" id="A0A645GTH1"/>
<dbReference type="InterPro" id="IPR004805">
    <property type="entry name" value="DnaE2/DnaE/PolC"/>
</dbReference>
<comment type="caution">
    <text evidence="2">The sequence shown here is derived from an EMBL/GenBank/DDBJ whole genome shotgun (WGS) entry which is preliminary data.</text>
</comment>
<accession>A0A645GTH1</accession>
<dbReference type="GO" id="GO:0003887">
    <property type="term" value="F:DNA-directed DNA polymerase activity"/>
    <property type="evidence" value="ECO:0007669"/>
    <property type="project" value="UniProtKB-EC"/>
</dbReference>
<keyword evidence="2" id="KW-0548">Nucleotidyltransferase</keyword>
<dbReference type="PANTHER" id="PTHR32294">
    <property type="entry name" value="DNA POLYMERASE III SUBUNIT ALPHA"/>
    <property type="match status" value="1"/>
</dbReference>
<evidence type="ECO:0000313" key="2">
    <source>
        <dbReference type="EMBL" id="MPN29526.1"/>
    </source>
</evidence>
<dbReference type="PANTHER" id="PTHR32294:SF5">
    <property type="entry name" value="DNA POLYMERASE III POLC-TYPE"/>
    <property type="match status" value="1"/>
</dbReference>
<dbReference type="GO" id="GO:0008408">
    <property type="term" value="F:3'-5' exonuclease activity"/>
    <property type="evidence" value="ECO:0007669"/>
    <property type="project" value="InterPro"/>
</dbReference>